<name>A0A0N8JVC8_SCLFO</name>
<dbReference type="Gene3D" id="3.90.640.10">
    <property type="entry name" value="Actin, Chain A, domain 4"/>
    <property type="match status" value="1"/>
</dbReference>
<feature type="non-terminal residue" evidence="12">
    <location>
        <position position="1"/>
    </location>
</feature>
<keyword evidence="3" id="KW-0963">Cytoplasm</keyword>
<evidence type="ECO:0000256" key="9">
    <source>
        <dbReference type="ARBA" id="ARBA00038582"/>
    </source>
</evidence>
<comment type="similarity">
    <text evidence="2 11">Belongs to the actin family.</text>
</comment>
<evidence type="ECO:0000256" key="5">
    <source>
        <dbReference type="ARBA" id="ARBA00022801"/>
    </source>
</evidence>
<evidence type="ECO:0000256" key="6">
    <source>
        <dbReference type="ARBA" id="ARBA00022840"/>
    </source>
</evidence>
<dbReference type="SMART" id="SM00268">
    <property type="entry name" value="ACTIN"/>
    <property type="match status" value="1"/>
</dbReference>
<evidence type="ECO:0000256" key="2">
    <source>
        <dbReference type="ARBA" id="ARBA00006752"/>
    </source>
</evidence>
<gene>
    <name evidence="12" type="ORF">Z043_124464</name>
</gene>
<keyword evidence="5" id="KW-0378">Hydrolase</keyword>
<protein>
    <submittedName>
        <fullName evidence="12">Actin, cytoplasmic-like</fullName>
    </submittedName>
</protein>
<dbReference type="FunFam" id="3.30.420.40:FF:000218">
    <property type="entry name" value="actin, alpha sarcomeric/skeletal-like"/>
    <property type="match status" value="1"/>
</dbReference>
<dbReference type="FunFam" id="3.90.640.10:FF:000047">
    <property type="entry name" value="Actin, alpha skeletal muscle"/>
    <property type="match status" value="1"/>
</dbReference>
<dbReference type="AlphaFoldDB" id="A0A0N8JVC8"/>
<sequence>IMFETFNTPAMYVALQEVPVVYASGRTTAIVMNSGDGVSSTVPVYEGYALPFAITRMNIAGRDLTDYLMKLLSEKGYSFTTTQHQSVCDVKEKLCYVPLDFVHEMKTAATDHDLDKSYEMPDGQIITIGSERFRCPEALFNPYLMDIGCEGIHENTFQSINKCKSEIREILSKNIVLSGGSTTFPGFADRMQKEITELAPRAMKIKVIAPPERKSLVWTGGSILASLSTFQQMWISKQEYNESGPSIVH</sequence>
<dbReference type="InterPro" id="IPR004000">
    <property type="entry name" value="Actin"/>
</dbReference>
<dbReference type="Pfam" id="PF00022">
    <property type="entry name" value="Actin"/>
    <property type="match status" value="1"/>
</dbReference>
<evidence type="ECO:0000313" key="13">
    <source>
        <dbReference type="Proteomes" id="UP000034805"/>
    </source>
</evidence>
<dbReference type="GO" id="GO:0005524">
    <property type="term" value="F:ATP binding"/>
    <property type="evidence" value="ECO:0007669"/>
    <property type="project" value="UniProtKB-KW"/>
</dbReference>
<keyword evidence="7" id="KW-0558">Oxidation</keyword>
<reference evidence="12 13" key="1">
    <citation type="submission" date="2015-08" db="EMBL/GenBank/DDBJ databases">
        <title>The genome of the Asian arowana (Scleropages formosus).</title>
        <authorList>
            <person name="Tan M.H."/>
            <person name="Gan H.M."/>
            <person name="Croft L.J."/>
            <person name="Austin C.M."/>
        </authorList>
    </citation>
    <scope>NUCLEOTIDE SEQUENCE [LARGE SCALE GENOMIC DNA]</scope>
    <source>
        <strain evidence="12">Aro1</strain>
    </source>
</reference>
<evidence type="ECO:0000256" key="4">
    <source>
        <dbReference type="ARBA" id="ARBA00022741"/>
    </source>
</evidence>
<dbReference type="STRING" id="113540.ENSSFOP00015015826"/>
<dbReference type="GO" id="GO:0016787">
    <property type="term" value="F:hydrolase activity"/>
    <property type="evidence" value="ECO:0007669"/>
    <property type="project" value="UniProtKB-KW"/>
</dbReference>
<comment type="subunit">
    <text evidence="9">Polymerization of globular actin (G-actin) leads to a structural filament (F-actin) in the form of a two-stranded helix. Each actin can bind to 4 others.</text>
</comment>
<dbReference type="Proteomes" id="UP000034805">
    <property type="component" value="Unassembled WGS sequence"/>
</dbReference>
<proteinExistence type="inferred from homology"/>
<dbReference type="PRINTS" id="PR00190">
    <property type="entry name" value="ACTIN"/>
</dbReference>
<dbReference type="PANTHER" id="PTHR11937">
    <property type="entry name" value="ACTIN"/>
    <property type="match status" value="1"/>
</dbReference>
<evidence type="ECO:0000256" key="10">
    <source>
        <dbReference type="ARBA" id="ARBA00049360"/>
    </source>
</evidence>
<dbReference type="InterPro" id="IPR043129">
    <property type="entry name" value="ATPase_NBD"/>
</dbReference>
<dbReference type="EMBL" id="JARO02015450">
    <property type="protein sequence ID" value="KPP57777.1"/>
    <property type="molecule type" value="Genomic_DNA"/>
</dbReference>
<evidence type="ECO:0000256" key="8">
    <source>
        <dbReference type="ARBA" id="ARBA00023212"/>
    </source>
</evidence>
<dbReference type="SUPFAM" id="SSF53067">
    <property type="entry name" value="Actin-like ATPase domain"/>
    <property type="match status" value="2"/>
</dbReference>
<dbReference type="InterPro" id="IPR004001">
    <property type="entry name" value="Actin_CS"/>
</dbReference>
<feature type="non-terminal residue" evidence="12">
    <location>
        <position position="249"/>
    </location>
</feature>
<evidence type="ECO:0000256" key="11">
    <source>
        <dbReference type="RuleBase" id="RU000487"/>
    </source>
</evidence>
<evidence type="ECO:0000256" key="3">
    <source>
        <dbReference type="ARBA" id="ARBA00022490"/>
    </source>
</evidence>
<comment type="subcellular location">
    <subcellularLocation>
        <location evidence="1">Cytoplasm</location>
        <location evidence="1">Cytoskeleton</location>
    </subcellularLocation>
</comment>
<keyword evidence="6" id="KW-0067">ATP-binding</keyword>
<dbReference type="Gene3D" id="3.30.420.40">
    <property type="match status" value="2"/>
</dbReference>
<dbReference type="PROSITE" id="PS00432">
    <property type="entry name" value="ACTINS_2"/>
    <property type="match status" value="1"/>
</dbReference>
<keyword evidence="4" id="KW-0547">Nucleotide-binding</keyword>
<organism evidence="12 13">
    <name type="scientific">Scleropages formosus</name>
    <name type="common">Asian bonytongue</name>
    <name type="synonym">Osteoglossum formosum</name>
    <dbReference type="NCBI Taxonomy" id="113540"/>
    <lineage>
        <taxon>Eukaryota</taxon>
        <taxon>Metazoa</taxon>
        <taxon>Chordata</taxon>
        <taxon>Craniata</taxon>
        <taxon>Vertebrata</taxon>
        <taxon>Euteleostomi</taxon>
        <taxon>Actinopterygii</taxon>
        <taxon>Neopterygii</taxon>
        <taxon>Teleostei</taxon>
        <taxon>Osteoglossocephala</taxon>
        <taxon>Osteoglossomorpha</taxon>
        <taxon>Osteoglossiformes</taxon>
        <taxon>Osteoglossidae</taxon>
        <taxon>Scleropages</taxon>
    </lineage>
</organism>
<evidence type="ECO:0000256" key="7">
    <source>
        <dbReference type="ARBA" id="ARBA00023097"/>
    </source>
</evidence>
<dbReference type="FunFam" id="3.30.420.40:FF:000058">
    <property type="entry name" value="Putative actin-related protein 5"/>
    <property type="match status" value="1"/>
</dbReference>
<comment type="catalytic activity">
    <reaction evidence="10">
        <text>ATP + H2O = ADP + phosphate + H(+)</text>
        <dbReference type="Rhea" id="RHEA:13065"/>
        <dbReference type="ChEBI" id="CHEBI:15377"/>
        <dbReference type="ChEBI" id="CHEBI:15378"/>
        <dbReference type="ChEBI" id="CHEBI:30616"/>
        <dbReference type="ChEBI" id="CHEBI:43474"/>
        <dbReference type="ChEBI" id="CHEBI:456216"/>
    </reaction>
</comment>
<evidence type="ECO:0000256" key="1">
    <source>
        <dbReference type="ARBA" id="ARBA00004245"/>
    </source>
</evidence>
<keyword evidence="8" id="KW-0206">Cytoskeleton</keyword>
<accession>A0A0N8JVC8</accession>
<comment type="caution">
    <text evidence="12">The sequence shown here is derived from an EMBL/GenBank/DDBJ whole genome shotgun (WGS) entry which is preliminary data.</text>
</comment>
<evidence type="ECO:0000313" key="12">
    <source>
        <dbReference type="EMBL" id="KPP57777.1"/>
    </source>
</evidence>
<dbReference type="GO" id="GO:0005856">
    <property type="term" value="C:cytoskeleton"/>
    <property type="evidence" value="ECO:0007669"/>
    <property type="project" value="UniProtKB-SubCell"/>
</dbReference>